<dbReference type="AlphaFoldDB" id="A0A415DEU9"/>
<reference evidence="1 2" key="1">
    <citation type="submission" date="2018-08" db="EMBL/GenBank/DDBJ databases">
        <title>A genome reference for cultivated species of the human gut microbiota.</title>
        <authorList>
            <person name="Zou Y."/>
            <person name="Xue W."/>
            <person name="Luo G."/>
        </authorList>
    </citation>
    <scope>NUCLEOTIDE SEQUENCE [LARGE SCALE GENOMIC DNA]</scope>
    <source>
        <strain evidence="1 2">AM09-18</strain>
    </source>
</reference>
<dbReference type="Gene3D" id="2.60.40.2410">
    <property type="entry name" value="Uncharacterised protein PF12988, DUF3872"/>
    <property type="match status" value="1"/>
</dbReference>
<evidence type="ECO:0000313" key="1">
    <source>
        <dbReference type="EMBL" id="RHJ74598.1"/>
    </source>
</evidence>
<dbReference type="Proteomes" id="UP000283958">
    <property type="component" value="Unassembled WGS sequence"/>
</dbReference>
<sequence length="77" mass="9346">MQKYAINCYETAITYQKHYFQSNYKGKLEYKNGKSFITNNLYPFKKIRFYYISVSTYQQKLDLLLILSKYIRLSFGL</sequence>
<gene>
    <name evidence="1" type="ORF">DW105_14725</name>
</gene>
<dbReference type="Pfam" id="PF12988">
    <property type="entry name" value="TraQ_transposon"/>
    <property type="match status" value="1"/>
</dbReference>
<dbReference type="RefSeq" id="WP_118327796.1">
    <property type="nucleotide sequence ID" value="NZ_QRMN01000038.1"/>
</dbReference>
<dbReference type="InterPro" id="IPR024355">
    <property type="entry name" value="TraQ_bacteroidetes"/>
</dbReference>
<name>A0A415DEU9_PHOVU</name>
<dbReference type="EMBL" id="QRMN01000038">
    <property type="protein sequence ID" value="RHJ74598.1"/>
    <property type="molecule type" value="Genomic_DNA"/>
</dbReference>
<accession>A0A415DEU9</accession>
<evidence type="ECO:0000313" key="2">
    <source>
        <dbReference type="Proteomes" id="UP000283958"/>
    </source>
</evidence>
<organism evidence="1 2">
    <name type="scientific">Phocaeicola vulgatus</name>
    <name type="common">Bacteroides vulgatus</name>
    <dbReference type="NCBI Taxonomy" id="821"/>
    <lineage>
        <taxon>Bacteria</taxon>
        <taxon>Pseudomonadati</taxon>
        <taxon>Bacteroidota</taxon>
        <taxon>Bacteroidia</taxon>
        <taxon>Bacteroidales</taxon>
        <taxon>Bacteroidaceae</taxon>
        <taxon>Phocaeicola</taxon>
    </lineage>
</organism>
<protein>
    <submittedName>
        <fullName evidence="1">DUF3872 domain-containing protein</fullName>
    </submittedName>
</protein>
<dbReference type="InterPro" id="IPR038707">
    <property type="entry name" value="TraQ_sf"/>
</dbReference>
<proteinExistence type="predicted"/>
<comment type="caution">
    <text evidence="1">The sequence shown here is derived from an EMBL/GenBank/DDBJ whole genome shotgun (WGS) entry which is preliminary data.</text>
</comment>